<accession>A0ACC2XJE0</accession>
<evidence type="ECO:0000313" key="2">
    <source>
        <dbReference type="Proteomes" id="UP001243375"/>
    </source>
</evidence>
<keyword evidence="2" id="KW-1185">Reference proteome</keyword>
<organism evidence="1 2">
    <name type="scientific">Naganishia vaughanmartiniae</name>
    <dbReference type="NCBI Taxonomy" id="1424756"/>
    <lineage>
        <taxon>Eukaryota</taxon>
        <taxon>Fungi</taxon>
        <taxon>Dikarya</taxon>
        <taxon>Basidiomycota</taxon>
        <taxon>Agaricomycotina</taxon>
        <taxon>Tremellomycetes</taxon>
        <taxon>Filobasidiales</taxon>
        <taxon>Filobasidiaceae</taxon>
        <taxon>Naganishia</taxon>
    </lineage>
</organism>
<reference evidence="1" key="1">
    <citation type="submission" date="2023-04" db="EMBL/GenBank/DDBJ databases">
        <title>Draft Genome sequencing of Naganishia species isolated from polar environments using Oxford Nanopore Technology.</title>
        <authorList>
            <person name="Leo P."/>
            <person name="Venkateswaran K."/>
        </authorList>
    </citation>
    <scope>NUCLEOTIDE SEQUENCE</scope>
    <source>
        <strain evidence="1">MNA-CCFEE 5425</strain>
    </source>
</reference>
<protein>
    <submittedName>
        <fullName evidence="1">Uncharacterized protein</fullName>
    </submittedName>
</protein>
<comment type="caution">
    <text evidence="1">The sequence shown here is derived from an EMBL/GenBank/DDBJ whole genome shotgun (WGS) entry which is preliminary data.</text>
</comment>
<gene>
    <name evidence="1" type="ORF">QFC22_000884</name>
</gene>
<proteinExistence type="predicted"/>
<dbReference type="EMBL" id="JASBWU010000002">
    <property type="protein sequence ID" value="KAJ9124089.1"/>
    <property type="molecule type" value="Genomic_DNA"/>
</dbReference>
<name>A0ACC2XJE0_9TREE</name>
<evidence type="ECO:0000313" key="1">
    <source>
        <dbReference type="EMBL" id="KAJ9124089.1"/>
    </source>
</evidence>
<sequence>MSTDFLFVPDITLEAYRKLWGGQLQQAKTRFQDLERTRGDGNVSNYLEDLNTFFELLTHAKDVRGSVWDEIHPDPDIRHEAGLAKRAFLELDIEVTTSASIASNLVILEKNPGTVLGVDSQTFLYEWQRDLRREGAFLSAEGREILCQLSLGVHSTGDNYLVHSCNDDSKLELGIDELQGVPGDYLISHSSNPITGKVNVRHRLADTEPSLQRCYFQAIR</sequence>
<dbReference type="Proteomes" id="UP001243375">
    <property type="component" value="Unassembled WGS sequence"/>
</dbReference>